<gene>
    <name evidence="1" type="ORF">S12H4_61095</name>
</gene>
<organism evidence="1">
    <name type="scientific">marine sediment metagenome</name>
    <dbReference type="NCBI Taxonomy" id="412755"/>
    <lineage>
        <taxon>unclassified sequences</taxon>
        <taxon>metagenomes</taxon>
        <taxon>ecological metagenomes</taxon>
    </lineage>
</organism>
<dbReference type="AlphaFoldDB" id="X1VZ71"/>
<feature type="non-terminal residue" evidence="1">
    <location>
        <position position="123"/>
    </location>
</feature>
<evidence type="ECO:0008006" key="2">
    <source>
        <dbReference type="Google" id="ProtNLM"/>
    </source>
</evidence>
<name>X1VZ71_9ZZZZ</name>
<dbReference type="EMBL" id="BARW01040434">
    <property type="protein sequence ID" value="GAJ17945.1"/>
    <property type="molecule type" value="Genomic_DNA"/>
</dbReference>
<reference evidence="1" key="1">
    <citation type="journal article" date="2014" name="Front. Microbiol.">
        <title>High frequency of phylogenetically diverse reductive dehalogenase-homologous genes in deep subseafloor sedimentary metagenomes.</title>
        <authorList>
            <person name="Kawai M."/>
            <person name="Futagami T."/>
            <person name="Toyoda A."/>
            <person name="Takaki Y."/>
            <person name="Nishi S."/>
            <person name="Hori S."/>
            <person name="Arai W."/>
            <person name="Tsubouchi T."/>
            <person name="Morono Y."/>
            <person name="Uchiyama I."/>
            <person name="Ito T."/>
            <person name="Fujiyama A."/>
            <person name="Inagaki F."/>
            <person name="Takami H."/>
        </authorList>
    </citation>
    <scope>NUCLEOTIDE SEQUENCE</scope>
    <source>
        <strain evidence="1">Expedition CK06-06</strain>
    </source>
</reference>
<proteinExistence type="predicted"/>
<accession>X1VZ71</accession>
<comment type="caution">
    <text evidence="1">The sequence shown here is derived from an EMBL/GenBank/DDBJ whole genome shotgun (WGS) entry which is preliminary data.</text>
</comment>
<evidence type="ECO:0000313" key="1">
    <source>
        <dbReference type="EMBL" id="GAJ17945.1"/>
    </source>
</evidence>
<protein>
    <recommendedName>
        <fullName evidence="2">Swt1-like HEPN domain-containing protein</fullName>
    </recommendedName>
</protein>
<sequence>MAWENLLEESFIRYLVGAKSGIGYKPKRFVNPKNMAHALRMISGKRYFKWNSASEIIALSELYLGDGEPYKPILQGVTTFFDEMNIIRNRIVHKSTFAKDKFNHFIRETLGHGIRLMTPGRFL</sequence>